<feature type="region of interest" description="Disordered" evidence="2">
    <location>
        <begin position="3644"/>
        <end position="4216"/>
    </location>
</feature>
<dbReference type="OrthoDB" id="5365701at2759"/>
<feature type="compositionally biased region" description="Polar residues" evidence="2">
    <location>
        <begin position="4568"/>
        <end position="4577"/>
    </location>
</feature>
<feature type="compositionally biased region" description="Basic and acidic residues" evidence="2">
    <location>
        <begin position="742"/>
        <end position="785"/>
    </location>
</feature>
<feature type="region of interest" description="Disordered" evidence="2">
    <location>
        <begin position="1126"/>
        <end position="1562"/>
    </location>
</feature>
<feature type="compositionally biased region" description="Basic and acidic residues" evidence="2">
    <location>
        <begin position="4029"/>
        <end position="4048"/>
    </location>
</feature>
<feature type="compositionally biased region" description="Polar residues" evidence="2">
    <location>
        <begin position="981"/>
        <end position="996"/>
    </location>
</feature>
<feature type="region of interest" description="Disordered" evidence="2">
    <location>
        <begin position="2402"/>
        <end position="2476"/>
    </location>
</feature>
<feature type="compositionally biased region" description="Polar residues" evidence="2">
    <location>
        <begin position="3469"/>
        <end position="3481"/>
    </location>
</feature>
<feature type="compositionally biased region" description="Basic and acidic residues" evidence="2">
    <location>
        <begin position="4274"/>
        <end position="4287"/>
    </location>
</feature>
<evidence type="ECO:0000313" key="4">
    <source>
        <dbReference type="Proteomes" id="UP000323067"/>
    </source>
</evidence>
<feature type="compositionally biased region" description="Basic residues" evidence="2">
    <location>
        <begin position="2947"/>
        <end position="2959"/>
    </location>
</feature>
<feature type="compositionally biased region" description="Basic and acidic residues" evidence="2">
    <location>
        <begin position="918"/>
        <end position="929"/>
    </location>
</feature>
<feature type="compositionally biased region" description="Polar residues" evidence="2">
    <location>
        <begin position="1871"/>
        <end position="1888"/>
    </location>
</feature>
<feature type="compositionally biased region" description="Basic and acidic residues" evidence="2">
    <location>
        <begin position="2964"/>
        <end position="2973"/>
    </location>
</feature>
<feature type="compositionally biased region" description="Basic residues" evidence="2">
    <location>
        <begin position="2514"/>
        <end position="2523"/>
    </location>
</feature>
<organism evidence="3 4">
    <name type="scientific">Cordyceps militaris</name>
    <name type="common">Caterpillar fungus</name>
    <name type="synonym">Clavaria militaris</name>
    <dbReference type="NCBI Taxonomy" id="73501"/>
    <lineage>
        <taxon>Eukaryota</taxon>
        <taxon>Fungi</taxon>
        <taxon>Dikarya</taxon>
        <taxon>Ascomycota</taxon>
        <taxon>Pezizomycotina</taxon>
        <taxon>Sordariomycetes</taxon>
        <taxon>Hypocreomycetidae</taxon>
        <taxon>Hypocreales</taxon>
        <taxon>Cordycipitaceae</taxon>
        <taxon>Cordyceps</taxon>
    </lineage>
</organism>
<evidence type="ECO:0000256" key="2">
    <source>
        <dbReference type="SAM" id="MobiDB-lite"/>
    </source>
</evidence>
<feature type="coiled-coil region" evidence="1">
    <location>
        <begin position="4780"/>
        <end position="4814"/>
    </location>
</feature>
<feature type="region of interest" description="Disordered" evidence="2">
    <location>
        <begin position="3424"/>
        <end position="3574"/>
    </location>
</feature>
<feature type="compositionally biased region" description="Basic and acidic residues" evidence="2">
    <location>
        <begin position="4150"/>
        <end position="4216"/>
    </location>
</feature>
<feature type="compositionally biased region" description="Basic residues" evidence="2">
    <location>
        <begin position="2324"/>
        <end position="2333"/>
    </location>
</feature>
<feature type="compositionally biased region" description="Polar residues" evidence="2">
    <location>
        <begin position="4591"/>
        <end position="4602"/>
    </location>
</feature>
<feature type="compositionally biased region" description="Basic residues" evidence="2">
    <location>
        <begin position="3113"/>
        <end position="3125"/>
    </location>
</feature>
<feature type="compositionally biased region" description="Polar residues" evidence="2">
    <location>
        <begin position="4118"/>
        <end position="4130"/>
    </location>
</feature>
<keyword evidence="1" id="KW-0175">Coiled coil</keyword>
<feature type="compositionally biased region" description="Low complexity" evidence="2">
    <location>
        <begin position="2671"/>
        <end position="2682"/>
    </location>
</feature>
<feature type="compositionally biased region" description="Basic and acidic residues" evidence="2">
    <location>
        <begin position="1496"/>
        <end position="1521"/>
    </location>
</feature>
<feature type="compositionally biased region" description="Low complexity" evidence="2">
    <location>
        <begin position="2282"/>
        <end position="2298"/>
    </location>
</feature>
<name>A0A2H4S8T2_CORMI</name>
<feature type="compositionally biased region" description="Basic and acidic residues" evidence="2">
    <location>
        <begin position="3916"/>
        <end position="3936"/>
    </location>
</feature>
<feature type="region of interest" description="Disordered" evidence="2">
    <location>
        <begin position="802"/>
        <end position="1106"/>
    </location>
</feature>
<feature type="region of interest" description="Disordered" evidence="2">
    <location>
        <begin position="1777"/>
        <end position="1903"/>
    </location>
</feature>
<feature type="compositionally biased region" description="Polar residues" evidence="2">
    <location>
        <begin position="2256"/>
        <end position="2273"/>
    </location>
</feature>
<feature type="compositionally biased region" description="Basic residues" evidence="2">
    <location>
        <begin position="2690"/>
        <end position="2701"/>
    </location>
</feature>
<feature type="compositionally biased region" description="Basic and acidic residues" evidence="2">
    <location>
        <begin position="1683"/>
        <end position="1694"/>
    </location>
</feature>
<feature type="compositionally biased region" description="Basic and acidic residues" evidence="2">
    <location>
        <begin position="2585"/>
        <end position="2597"/>
    </location>
</feature>
<feature type="compositionally biased region" description="Polar residues" evidence="2">
    <location>
        <begin position="1225"/>
        <end position="1245"/>
    </location>
</feature>
<proteinExistence type="predicted"/>
<feature type="compositionally biased region" description="Basic and acidic residues" evidence="2">
    <location>
        <begin position="3715"/>
        <end position="3728"/>
    </location>
</feature>
<feature type="compositionally biased region" description="Basic and acidic residues" evidence="2">
    <location>
        <begin position="1184"/>
        <end position="1203"/>
    </location>
</feature>
<feature type="region of interest" description="Disordered" evidence="2">
    <location>
        <begin position="707"/>
        <end position="785"/>
    </location>
</feature>
<feature type="region of interest" description="Disordered" evidence="2">
    <location>
        <begin position="2492"/>
        <end position="2741"/>
    </location>
</feature>
<feature type="region of interest" description="Disordered" evidence="2">
    <location>
        <begin position="4341"/>
        <end position="4513"/>
    </location>
</feature>
<feature type="compositionally biased region" description="Basic and acidic residues" evidence="2">
    <location>
        <begin position="3544"/>
        <end position="3555"/>
    </location>
</feature>
<dbReference type="VEuPathDB" id="FungiDB:A9K55_003304"/>
<feature type="compositionally biased region" description="Polar residues" evidence="2">
    <location>
        <begin position="954"/>
        <end position="963"/>
    </location>
</feature>
<feature type="region of interest" description="Disordered" evidence="2">
    <location>
        <begin position="2838"/>
        <end position="2888"/>
    </location>
</feature>
<feature type="compositionally biased region" description="Low complexity" evidence="2">
    <location>
        <begin position="2037"/>
        <end position="2055"/>
    </location>
</feature>
<feature type="region of interest" description="Disordered" evidence="2">
    <location>
        <begin position="4646"/>
        <end position="4668"/>
    </location>
</feature>
<feature type="compositionally biased region" description="Basic and acidic residues" evidence="2">
    <location>
        <begin position="428"/>
        <end position="442"/>
    </location>
</feature>
<feature type="compositionally biased region" description="Basic and acidic residues" evidence="2">
    <location>
        <begin position="4578"/>
        <end position="4587"/>
    </location>
</feature>
<feature type="compositionally biased region" description="Low complexity" evidence="2">
    <location>
        <begin position="3802"/>
        <end position="3823"/>
    </location>
</feature>
<feature type="compositionally biased region" description="Basic and acidic residues" evidence="2">
    <location>
        <begin position="1777"/>
        <end position="1787"/>
    </location>
</feature>
<feature type="compositionally biased region" description="Low complexity" evidence="2">
    <location>
        <begin position="1662"/>
        <end position="1672"/>
    </location>
</feature>
<feature type="compositionally biased region" description="Polar residues" evidence="2">
    <location>
        <begin position="4384"/>
        <end position="4399"/>
    </location>
</feature>
<feature type="compositionally biased region" description="Low complexity" evidence="2">
    <location>
        <begin position="3280"/>
        <end position="3292"/>
    </location>
</feature>
<feature type="compositionally biased region" description="Basic residues" evidence="2">
    <location>
        <begin position="3231"/>
        <end position="3241"/>
    </location>
</feature>
<feature type="compositionally biased region" description="Basic residues" evidence="2">
    <location>
        <begin position="3041"/>
        <end position="3052"/>
    </location>
</feature>
<feature type="compositionally biased region" description="Basic residues" evidence="2">
    <location>
        <begin position="3777"/>
        <end position="3789"/>
    </location>
</feature>
<feature type="compositionally biased region" description="Basic and acidic residues" evidence="2">
    <location>
        <begin position="3371"/>
        <end position="3388"/>
    </location>
</feature>
<feature type="compositionally biased region" description="Basic residues" evidence="2">
    <location>
        <begin position="4105"/>
        <end position="4117"/>
    </location>
</feature>
<dbReference type="Proteomes" id="UP000323067">
    <property type="component" value="Chromosome iv"/>
</dbReference>
<feature type="region of interest" description="Disordered" evidence="2">
    <location>
        <begin position="2904"/>
        <end position="3403"/>
    </location>
</feature>
<feature type="compositionally biased region" description="Basic and acidic residues" evidence="2">
    <location>
        <begin position="629"/>
        <end position="674"/>
    </location>
</feature>
<gene>
    <name evidence="3" type="ORF">A9K55_003304</name>
</gene>
<feature type="compositionally biased region" description="Polar residues" evidence="2">
    <location>
        <begin position="3204"/>
        <end position="3214"/>
    </location>
</feature>
<reference evidence="3 4" key="1">
    <citation type="journal article" date="2017" name="BMC Genomics">
        <title>Chromosome level assembly and secondary metabolite potential of the parasitic fungus Cordyceps militaris.</title>
        <authorList>
            <person name="Kramer G.J."/>
            <person name="Nodwell J.R."/>
        </authorList>
    </citation>
    <scope>NUCLEOTIDE SEQUENCE [LARGE SCALE GENOMIC DNA]</scope>
    <source>
        <strain evidence="3 4">ATCC 34164</strain>
    </source>
</reference>
<feature type="compositionally biased region" description="Basic and acidic residues" evidence="2">
    <location>
        <begin position="804"/>
        <end position="840"/>
    </location>
</feature>
<feature type="compositionally biased region" description="Basic residues" evidence="2">
    <location>
        <begin position="2141"/>
        <end position="2151"/>
    </location>
</feature>
<dbReference type="PANTHER" id="PTHR40641">
    <property type="entry name" value="INVOLUCRIN REPEAT PROTEIN (AFU_ORTHOLOGUE AFUA_2G08060)"/>
    <property type="match status" value="1"/>
</dbReference>
<feature type="compositionally biased region" description="Basic residues" evidence="2">
    <location>
        <begin position="2850"/>
        <end position="2861"/>
    </location>
</feature>
<feature type="region of interest" description="Disordered" evidence="2">
    <location>
        <begin position="200"/>
        <end position="230"/>
    </location>
</feature>
<dbReference type="PANTHER" id="PTHR40641:SF2">
    <property type="entry name" value="INVOLUCRIN REPEAT PROTEIN"/>
    <property type="match status" value="1"/>
</dbReference>
<evidence type="ECO:0000313" key="3">
    <source>
        <dbReference type="EMBL" id="ATY59525.1"/>
    </source>
</evidence>
<feature type="region of interest" description="Disordered" evidence="2">
    <location>
        <begin position="4531"/>
        <end position="4610"/>
    </location>
</feature>
<dbReference type="VEuPathDB" id="FungiDB:CCM_05938"/>
<feature type="compositionally biased region" description="Low complexity" evidence="2">
    <location>
        <begin position="100"/>
        <end position="111"/>
    </location>
</feature>
<feature type="compositionally biased region" description="Basic and acidic residues" evidence="2">
    <location>
        <begin position="2560"/>
        <end position="2577"/>
    </location>
</feature>
<feature type="compositionally biased region" description="Basic residues" evidence="2">
    <location>
        <begin position="3305"/>
        <end position="3315"/>
    </location>
</feature>
<feature type="compositionally biased region" description="Basic and acidic residues" evidence="2">
    <location>
        <begin position="512"/>
        <end position="581"/>
    </location>
</feature>
<feature type="compositionally biased region" description="Basic residues" evidence="2">
    <location>
        <begin position="3984"/>
        <end position="3995"/>
    </location>
</feature>
<feature type="compositionally biased region" description="Low complexity" evidence="2">
    <location>
        <begin position="1953"/>
        <end position="1963"/>
    </location>
</feature>
<accession>A0A2H4S8T2</accession>
<feature type="region of interest" description="Disordered" evidence="2">
    <location>
        <begin position="409"/>
        <end position="492"/>
    </location>
</feature>
<feature type="compositionally biased region" description="Basic and acidic residues" evidence="2">
    <location>
        <begin position="210"/>
        <end position="230"/>
    </location>
</feature>
<feature type="compositionally biased region" description="Polar residues" evidence="2">
    <location>
        <begin position="1702"/>
        <end position="1711"/>
    </location>
</feature>
<feature type="compositionally biased region" description="Polar residues" evidence="2">
    <location>
        <begin position="3266"/>
        <end position="3279"/>
    </location>
</feature>
<feature type="compositionally biased region" description="Basic residues" evidence="2">
    <location>
        <begin position="2236"/>
        <end position="2246"/>
    </location>
</feature>
<feature type="compositionally biased region" description="Acidic residues" evidence="2">
    <location>
        <begin position="301"/>
        <end position="313"/>
    </location>
</feature>
<feature type="compositionally biased region" description="Basic residues" evidence="2">
    <location>
        <begin position="3847"/>
        <end position="3857"/>
    </location>
</feature>
<feature type="compositionally biased region" description="Basic and acidic residues" evidence="2">
    <location>
        <begin position="3491"/>
        <end position="3508"/>
    </location>
</feature>
<feature type="region of interest" description="Disordered" evidence="2">
    <location>
        <begin position="4242"/>
        <end position="4327"/>
    </location>
</feature>
<feature type="compositionally biased region" description="Basic residues" evidence="2">
    <location>
        <begin position="3692"/>
        <end position="3701"/>
    </location>
</feature>
<feature type="compositionally biased region" description="Low complexity" evidence="2">
    <location>
        <begin position="2000"/>
        <end position="2017"/>
    </location>
</feature>
<feature type="compositionally biased region" description="Basic and acidic residues" evidence="2">
    <location>
        <begin position="3053"/>
        <end position="3062"/>
    </location>
</feature>
<feature type="compositionally biased region" description="Basic and acidic residues" evidence="2">
    <location>
        <begin position="1050"/>
        <end position="1069"/>
    </location>
</feature>
<feature type="compositionally biased region" description="Basic and acidic residues" evidence="2">
    <location>
        <begin position="2063"/>
        <end position="2073"/>
    </location>
</feature>
<feature type="region of interest" description="Disordered" evidence="2">
    <location>
        <begin position="505"/>
        <end position="683"/>
    </location>
</feature>
<feature type="compositionally biased region" description="Pro residues" evidence="2">
    <location>
        <begin position="3944"/>
        <end position="3954"/>
    </location>
</feature>
<feature type="compositionally biased region" description="Low complexity" evidence="2">
    <location>
        <begin position="1371"/>
        <end position="1385"/>
    </location>
</feature>
<evidence type="ECO:0000256" key="1">
    <source>
        <dbReference type="SAM" id="Coils"/>
    </source>
</evidence>
<feature type="compositionally biased region" description="Basic residues" evidence="2">
    <location>
        <begin position="138"/>
        <end position="155"/>
    </location>
</feature>
<dbReference type="EMBL" id="CP023322">
    <property type="protein sequence ID" value="ATY59525.1"/>
    <property type="molecule type" value="Genomic_DNA"/>
</dbReference>
<feature type="compositionally biased region" description="Basic residues" evidence="2">
    <location>
        <begin position="1204"/>
        <end position="1215"/>
    </location>
</feature>
<sequence>MPRESRRQSRDDSDRRKPDRERDRDQDRDIDRRRERDGHATDRYRESDSNNRTRTADFTSMPNPPYFTSIPPAAPHSPPRQYTSSIGANPQEHQRRRAPSNSSAGSSSSSSLLDISRHYPQSRYGGFLGTFFSAPSERRRRSEARRAARSSKRRTSFYFGGTSNSSSSSVNSDLAYGQGYIPKLRRRGSGGSNSFRYGAAVASSSGRPAKTRDAVIPDAPRRPDGPMRGKTDEEILEIGRQLSDLAHKQNKHDLKAAGYVKPTMLAAAAVGLGKYRKSRKEARSRGVGSSKVHEDSSSDQSDWEDASDDESDGADSVLAYGSVVSSVLRPNVTGSSSHGVGPYASGAGAAAAAALADPGRRSSVVDPRLFGPVNSLRGMINTPCGFGQDPHVPQNTYQTTADARRYNVEPSDRLPMREVYPVPTSDPARFDVDANSRQELPHRSRTSTVPLEQPIPKFPVSSKVYDAEKLEDPAPRDSRHGKDRDSHGVNGSTAAGFMAAAIGAAGAAALVSDRKEDRKDKKALRDHERERERERDRIREKEQAREREREREREPEREKDRRERDRDSRRRDKDSEKDKDGKKSKRDSLPSTKQHENDHKRHSRNDDEETPRKRRETEAEYYADLPSSSRRDRSKRDVVDPRSELSRSSNRDNKSYSSRDDRKEDKGKPVDRYDFNYNQGASTSKVNPFLYQVADGAFSTTELAAAEVPPGRPLTPNIITIDREPNFDDYEPYLPLTTSEPRLSRKDSFEIEERAQGSHDYSHHATGSHDYEEGEHEARSIYDQAKHATVPVAAAAVASAIAVEAERSRERRRDRYDDDGSRDRESWRRDTVQEEADRYYRQSVIARKIEEEQIRSQTPENDDAPQVKIVTPPEMHEQHKTVGPYDAPNADVRIDNQLSPTEARKFEKNNGKRKSNFKSRDPSCERDRPVLNLVFPTPIPSREPTPKVEKQSRRGQPQSQAISDPSPEVVIGPKGGLIKAESSNKSVSWGENSTKSFEVESADGRSDAEREKVDEREEKPRARLSRASPWGIIAAAVAGSSSEPSGEPDTFARRESGKEDFGSKVHDSPDISGVGPEQVYTVDTRDQPPVPGPKPTNPTRTTLPGSFADDIEFAATLAAGLKDTGFDSNIVVDDPTYRRRDSPPGTREANGDEWNNRSMSDIVMDIANKKESSRSVVSEPGGLVRDKPANGDNNIEHEWEAPKKLSKKDKKKLDKLKHQSLDLGESSTPSSSETIVPDSTETTTFEDAIDDSSKLSKKEQKRREKQAKALALLEGESHDTQPQPDPAVVERSLPTEGVADNTFEDSAGKKKKKNRKSQDAAPEDIVTVPSDAFDDLQSLRKSDKDDAAVDDWDTPSKSKRKSKSDRDEAAPPRSAAESEISTSSKKSSKSKRRSGTEADLDGYGSDASKKSSKSKRRSAVEGEDGYGSDASKKSGKSKRRSTVEGEDGYGSDRSRKSSKSKRRSGTEGDFDSAGDVPSRSRSIFDDRDVSSVVSEGRADGRRREREKDRDRDKERDRDGRSSSKRSSRNYDDDDDARSVVSVASAPGGIRKSKEHKRSSGLFASIFRRDEDKKEKESFLDNAGTLGAGVGLAGAAAIVAAGVSRSNATDRFSEANDDDTQRASQVGSYDYDTFDPEIAPRAIKPAIDPQYGDLLPLPPSEPGSPGSEPSDLPALPDSRPNTPPEEHGMRRDQMSHRRRRSTQETPAKSPSRTAIPISLRLGQRTPVSPSGTFRSPPATPTPSGTIPDSAAKRASRGTSWDSSREIKPLYLLEHSRHGSGDTLVKQDDLPALPPSLSASEISLTEDNLPAGIGSSGLHIDTQDLPPSVDQHGGSQESTPKAEVKSEFQSFEESGAAVNPDEVDSMSKDRSSYLLNSTPSSTKTTATMESESTHRSNDEMPDIMEDLASADERFEDAVDVQFADSRRWSEDSTTMQDAQEQHDSQLEPELLARDVPAPATEPVAAEPDEWAGLSVKQRKKLKKAKRNQPLELGETSARELITESAPEPAAETASEPTSALESVSASDLAVKPVLESPTEPAAESVPEPLPVVEHVPPFDLDLEPAAERASEKAPEPESDPAPTSAPEASTEPGLAPESTPGPDFSLESSSVEAPGSVADVSTVVEDVDNISTPDQAREEPPKGKKGKKKKKKSQTWEDDVVDALPVAAALAGAAALATGAASSRESASEITPEVERLSPSEVPQSPPAETHGVSAKVEDLVTDAQPDIAEAADSLARSTRKSKKKSKKGQQLEPLTEVDSTSACDPSTELASEGNTARDDALSTEEAATDVTVTEAEPTPESQPGTVEATVADAEDEWSTTPTSKKDKKSKKKKSIALDDALAKPHSVAEAVEETPIVTENEEVLTAEPESMREALQDIAVPTETRESHLPADELATEIVQINTEASSEPQFDKADAVIVDADEGSTASKKKKKNKKRRSVGPDVPDVPTELQPEAETVQETSIAADKSASVEDTPLDIDAEQAQLEVAADVPNKLSDAKAVNADDFLSTPAASKRNQKRKKKKTAVLLDDTTPSEEPATTTDEQSQEVVDAQIDPVLDKAPAVEETHDQPAVSEEQKNPESLANPEEEKFAAVGEDKIKPKKKKRKSVQFEPEPEIVTLPLEEEEVLPPEIDLSETGGTQGTAATPILETQDTVLSVQDPVFEEVQYDASADTTQTDSQPPTDDWSDSPASKKKGKKGKKNRQVWSPTEELAPDSQDTSSADRALDDPTLASTSAEFDNKSGVDDMALAALTADSNTLDVIDDVATATDTTDVDKPKTDVESEDEWSRLISGNRTEKLQDETVLVSHLTEEPEAVADISDKQPEALELEAKKDLPALSEPVEEWPLATATKGKKGKKNKKSRSLISGDAAEPQIDADPQLDTAAVTETPAETILELESVAQAIDAAEVGAPRDTTDAMPVVPAAEGPVIGTSHNPATDDADSIFPNKKDKKDKKKKKKQAALHEPIGDVPKEATEAETATSVDEEQPVRLLDDVAEPSNDIIADQTNSIGPTLESPPETEPTPVQQDEVEPNEEGGGSMTKTSKKDKKKKKKQASVEEPHFESTENVPPTEAVPLTTPIASEPEILVEAALQPDAEPESPETEQPSPDEFPAKSSKKEKKKKKKTKQTVSEVAEAAATGPIIPVLEPRPEVEDLDTAMSVDRQSDDVEQPQADIRPVEESLSEVVAIGTANQDRAAQLEPEVVSTEPQPESTTQPAFAAEPEDERGNFSTKPSKKDKKKKKNSASEAVSQTPEAMSVKATVIEEMAEQTTEATISTNLSDLSETSAETATLESTVEDDPVGFSTKTSKKDRKNKKKPMSDVVPPLDETSAEPAVVQSVETTAPHDAVEEKDFAEPSTKPITQDAVFQEDEWANAHKEDKPVSEAVKLSEETSQPLVDESSAGNVTGARTLEAEMLPSEPVMEAAIKAAPEVVSPDSPAKEAEPESEWGDSALVSYTKDKKKNKKRISKTEGVSTVEEPTTQPDGEPCAKSATESKEMADSVRVDEHPEPTVHPAAELAAAPVFETPPEEAAAGDEWGSASVTSSPKDETKKPKESASEALEPTAQDSAQVLDEPSVEPATEIIPEAGVKAMASQVPEEPAVNKAELEDEWMAGLSNKEKKQLKKAGLAAAALGVVAGAGAGILMDETPEPFPNPESVQDVKEDVEQGEHQVLPAPETTELEAEGFVTKAVSRKDKKKAKRFSRLTSDVAEPASVAEETRAAESTAKEAAPEGSTFEPPESSWAEENDDGWPLATRGDAASEEPKAADETSFEAPVSGKKSKKDKKDKKRKSGLDFASPPPEPAVEADVAISTVPAEEPTAAVAPLDSLATPETRSPALEVDEWALSAKKGKKGKKGKRQSTLDAQPEPSPTEETAEPNAAQGVPATEQTRELVASDAAPELAPVEANADDLWATQSKETKVKTTFLAEHEAAAEKPLADSVIDPPTEPALDPIPSPAEDAVAGPTANPEPAPPAEAVSGEWPMPTKKKGKKGKKGKPISLADLEGTGSKGVLGSDADISSALTQPEPAAEDERFPTDIKGQEKEAKDMSFQDQDDPVNEQSSPEAPIEAQDVPCLEAITETPAKFVEEPTVMSETKLRGDDSRSAPTKKKSKKDKKRQSTTGEITPVTQATMKLDEDISNNDDSSTARKAKRDDATTTGDERQERRSDEAVSVGEVKRDDLPDVEMTRSVDDKFRSSDSKMTTTERSKARDGGKAKGIRDSLEAVGAAAALTGGVAALTQMYGGGKKQKGKKSKIVDKRQPQENDMFDDPALWEGSEKRNIAEEPRDEAADDGVDEFWGPSRPDPGPSVAPHTPASTSFTESGDEWKENVRQGVPVGDEYIESPVLGRDESSVLQSTPGGLLRRDSKLEEPVGGLFEETPREVSSRQLYSEPSELRSSPTRGLPAVQELPEAERAAATGELWPAERPNRDSGFIPESPQRRRSPKIVDDKLRDSGVDSGDWRDSTHMQTPEAHSRDLDRRLGPSPFNTPVLHEPARDDVTTPIADPEKKLRRSKKDYGGLAAVATGATALATGAAHHDKGYDNDRRAVSESHAVASGSASVEATVPRRSVSNTSLSRQRTPEPLKLRPDSPGSISGYRSTATHTPPPLRRVDKRMSGDLRALRQQNNSTPPVANEARVRTKDMADVYDGFGEGRLGSPRSPTRPHSMRRRQSMQVLELESRVEQLVAENRLLTEARNHAEQVVNRSATSVLSERDAEIDALKQSLQYLHNEVNRLTEVNEGLTSANAELASKDNSRYTGLAAYGDGTRSLDGPEGGHLQSLDEKDAEIASLREQLEAAKKQVREMQRQILASKAGDSDFLNIQDEDYFDNRCQQLCSHVQQWVLRFSKFSDMRACRLTSEINDEKTIDRLDNSVLDGSDVDHYLNDRVKRRDIFMSMTMSMIWEFIFTRYLFGMDREQRQKLKSLEKLLTEVGPQNAVRQWRAVTLTLLAKRASFQEQRELDTEAVVQAIFQTLCKILPPPSNMENQIQSQLRRVMREAVDLSVAMRTQRAEYMMLPPLQPEYDADGELAATVQFNASMMNERSPQTKQTNEEIEADNSIVRVVLFPLVVKKGDDAGVGDEEIVVCPAQVLVARDYGRRHVTPSSEAGGASLLGAPSRLSVTTDAMLSQPDV</sequence>
<feature type="region of interest" description="Disordered" evidence="2">
    <location>
        <begin position="276"/>
        <end position="314"/>
    </location>
</feature>
<feature type="region of interest" description="Disordered" evidence="2">
    <location>
        <begin position="1606"/>
        <end position="1764"/>
    </location>
</feature>
<feature type="compositionally biased region" description="Basic and acidic residues" evidence="2">
    <location>
        <begin position="1251"/>
        <end position="1262"/>
    </location>
</feature>
<feature type="compositionally biased region" description="Basic and acidic residues" evidence="2">
    <location>
        <begin position="4534"/>
        <end position="4548"/>
    </location>
</feature>
<protein>
    <submittedName>
        <fullName evidence="3">Involucrin repeat</fullName>
    </submittedName>
</protein>
<feature type="compositionally biased region" description="Low complexity" evidence="2">
    <location>
        <begin position="1031"/>
        <end position="1042"/>
    </location>
</feature>
<feature type="compositionally biased region" description="Basic and acidic residues" evidence="2">
    <location>
        <begin position="4444"/>
        <end position="4464"/>
    </location>
</feature>
<feature type="compositionally biased region" description="Basic and acidic residues" evidence="2">
    <location>
        <begin position="3657"/>
        <end position="3667"/>
    </location>
</feature>
<feature type="compositionally biased region" description="Basic and acidic residues" evidence="2">
    <location>
        <begin position="465"/>
        <end position="487"/>
    </location>
</feature>
<feature type="region of interest" description="Disordered" evidence="2">
    <location>
        <begin position="2766"/>
        <end position="2785"/>
    </location>
</feature>
<dbReference type="InterPro" id="IPR053268">
    <property type="entry name" value="Woronin_anchor"/>
</dbReference>
<feature type="compositionally biased region" description="Polar residues" evidence="2">
    <location>
        <begin position="2536"/>
        <end position="2546"/>
    </location>
</feature>
<feature type="compositionally biased region" description="Basic and acidic residues" evidence="2">
    <location>
        <begin position="1002"/>
        <end position="1021"/>
    </location>
</feature>
<feature type="compositionally biased region" description="Basic residues" evidence="2">
    <location>
        <begin position="1974"/>
        <end position="1984"/>
    </location>
</feature>
<feature type="compositionally biased region" description="Basic and acidic residues" evidence="2">
    <location>
        <begin position="1"/>
        <end position="55"/>
    </location>
</feature>
<feature type="region of interest" description="Disordered" evidence="2">
    <location>
        <begin position="1"/>
        <end position="171"/>
    </location>
</feature>
<feature type="compositionally biased region" description="Basic and acidic residues" evidence="2">
    <location>
        <begin position="4471"/>
        <end position="4480"/>
    </location>
</feature>
<feature type="compositionally biased region" description="Basic and acidic residues" evidence="2">
    <location>
        <begin position="1337"/>
        <end position="1347"/>
    </location>
</feature>
<feature type="compositionally biased region" description="Polar residues" evidence="2">
    <location>
        <begin position="1795"/>
        <end position="1804"/>
    </location>
</feature>
<feature type="compositionally biased region" description="Basic residues" evidence="2">
    <location>
        <begin position="2427"/>
        <end position="2438"/>
    </location>
</feature>
<feature type="region of interest" description="Disordered" evidence="2">
    <location>
        <begin position="1923"/>
        <end position="2156"/>
    </location>
</feature>
<feature type="region of interest" description="Disordered" evidence="2">
    <location>
        <begin position="2172"/>
        <end position="2357"/>
    </location>
</feature>